<accession>A0AAW1HY95</accession>
<keyword evidence="4" id="KW-1003">Cell membrane</keyword>
<keyword evidence="14" id="KW-1185">Reference proteome</keyword>
<dbReference type="SUPFAM" id="SSF49562">
    <property type="entry name" value="C2 domain (Calcium/lipid-binding domain, CaLB)"/>
    <property type="match status" value="1"/>
</dbReference>
<evidence type="ECO:0000256" key="2">
    <source>
        <dbReference type="ARBA" id="ARBA00004236"/>
    </source>
</evidence>
<feature type="domain" description="C2" evidence="12">
    <location>
        <begin position="1"/>
        <end position="109"/>
    </location>
</feature>
<keyword evidence="10" id="KW-0539">Nucleus</keyword>
<dbReference type="PROSITE" id="PS50004">
    <property type="entry name" value="C2"/>
    <property type="match status" value="1"/>
</dbReference>
<keyword evidence="6" id="KW-0479">Metal-binding</keyword>
<dbReference type="Proteomes" id="UP001443914">
    <property type="component" value="Unassembled WGS sequence"/>
</dbReference>
<dbReference type="GO" id="GO:0008289">
    <property type="term" value="F:lipid binding"/>
    <property type="evidence" value="ECO:0007669"/>
    <property type="project" value="UniProtKB-KW"/>
</dbReference>
<evidence type="ECO:0000256" key="9">
    <source>
        <dbReference type="ARBA" id="ARBA00023136"/>
    </source>
</evidence>
<comment type="subcellular location">
    <subcellularLocation>
        <location evidence="2">Cell membrane</location>
    </subcellularLocation>
    <subcellularLocation>
        <location evidence="1">Nucleus</location>
    </subcellularLocation>
</comment>
<keyword evidence="5" id="KW-0938">Abscisic acid signaling pathway</keyword>
<evidence type="ECO:0000256" key="5">
    <source>
        <dbReference type="ARBA" id="ARBA00022682"/>
    </source>
</evidence>
<organism evidence="13 14">
    <name type="scientific">Saponaria officinalis</name>
    <name type="common">Common soapwort</name>
    <name type="synonym">Lychnis saponaria</name>
    <dbReference type="NCBI Taxonomy" id="3572"/>
    <lineage>
        <taxon>Eukaryota</taxon>
        <taxon>Viridiplantae</taxon>
        <taxon>Streptophyta</taxon>
        <taxon>Embryophyta</taxon>
        <taxon>Tracheophyta</taxon>
        <taxon>Spermatophyta</taxon>
        <taxon>Magnoliopsida</taxon>
        <taxon>eudicotyledons</taxon>
        <taxon>Gunneridae</taxon>
        <taxon>Pentapetalae</taxon>
        <taxon>Caryophyllales</taxon>
        <taxon>Caryophyllaceae</taxon>
        <taxon>Caryophylleae</taxon>
        <taxon>Saponaria</taxon>
    </lineage>
</organism>
<keyword evidence="3" id="KW-0343">GTPase activation</keyword>
<evidence type="ECO:0000256" key="8">
    <source>
        <dbReference type="ARBA" id="ARBA00023121"/>
    </source>
</evidence>
<evidence type="ECO:0000313" key="13">
    <source>
        <dbReference type="EMBL" id="KAK9682266.1"/>
    </source>
</evidence>
<comment type="caution">
    <text evidence="13">The sequence shown here is derived from an EMBL/GenBank/DDBJ whole genome shotgun (WGS) entry which is preliminary data.</text>
</comment>
<sequence length="173" mass="19678">MEMENPTGNMMGLLRVTIKRGIDLAIRDVNASDPYVIVRLGHQKLKTRVIKKTLNPEWNEDLTLYVTDANEPLKLFVYDHDTLSLDDKMGDAEVDLKPFLESVKMDLEGMADGTIVTSLKPDRRNCFIEESNIVWMNGKVGQNMFLRLRNVESGEIELELQWIDVPTPSLQGA</sequence>
<evidence type="ECO:0000256" key="7">
    <source>
        <dbReference type="ARBA" id="ARBA00022837"/>
    </source>
</evidence>
<keyword evidence="9" id="KW-0472">Membrane</keyword>
<gene>
    <name evidence="13" type="ORF">RND81_10G061600</name>
</gene>
<evidence type="ECO:0000313" key="14">
    <source>
        <dbReference type="Proteomes" id="UP001443914"/>
    </source>
</evidence>
<dbReference type="AlphaFoldDB" id="A0AAW1HY95"/>
<keyword evidence="7" id="KW-0106">Calcium</keyword>
<protein>
    <recommendedName>
        <fullName evidence="12">C2 domain-containing protein</fullName>
    </recommendedName>
</protein>
<evidence type="ECO:0000256" key="6">
    <source>
        <dbReference type="ARBA" id="ARBA00022723"/>
    </source>
</evidence>
<dbReference type="InterPro" id="IPR044562">
    <property type="entry name" value="CAR1-11"/>
</dbReference>
<dbReference type="GO" id="GO:0046872">
    <property type="term" value="F:metal ion binding"/>
    <property type="evidence" value="ECO:0007669"/>
    <property type="project" value="UniProtKB-KW"/>
</dbReference>
<evidence type="ECO:0000256" key="10">
    <source>
        <dbReference type="ARBA" id="ARBA00023242"/>
    </source>
</evidence>
<dbReference type="GO" id="GO:0009738">
    <property type="term" value="P:abscisic acid-activated signaling pathway"/>
    <property type="evidence" value="ECO:0007669"/>
    <property type="project" value="UniProtKB-KW"/>
</dbReference>
<dbReference type="InterPro" id="IPR000008">
    <property type="entry name" value="C2_dom"/>
</dbReference>
<dbReference type="GO" id="GO:0005886">
    <property type="term" value="C:plasma membrane"/>
    <property type="evidence" value="ECO:0007669"/>
    <property type="project" value="UniProtKB-SubCell"/>
</dbReference>
<dbReference type="CDD" id="cd04038">
    <property type="entry name" value="C2_ArfGAP"/>
    <property type="match status" value="1"/>
</dbReference>
<evidence type="ECO:0000256" key="4">
    <source>
        <dbReference type="ARBA" id="ARBA00022475"/>
    </source>
</evidence>
<proteinExistence type="inferred from homology"/>
<dbReference type="Gene3D" id="2.60.40.150">
    <property type="entry name" value="C2 domain"/>
    <property type="match status" value="1"/>
</dbReference>
<dbReference type="GO" id="GO:0005096">
    <property type="term" value="F:GTPase activator activity"/>
    <property type="evidence" value="ECO:0007669"/>
    <property type="project" value="UniProtKB-KW"/>
</dbReference>
<dbReference type="GO" id="GO:0005634">
    <property type="term" value="C:nucleus"/>
    <property type="evidence" value="ECO:0007669"/>
    <property type="project" value="UniProtKB-SubCell"/>
</dbReference>
<evidence type="ECO:0000256" key="11">
    <source>
        <dbReference type="ARBA" id="ARBA00024037"/>
    </source>
</evidence>
<dbReference type="PANTHER" id="PTHR45933">
    <property type="entry name" value="PROTEIN C2-DOMAIN ABA-RELATED 4"/>
    <property type="match status" value="1"/>
</dbReference>
<evidence type="ECO:0000256" key="1">
    <source>
        <dbReference type="ARBA" id="ARBA00004123"/>
    </source>
</evidence>
<evidence type="ECO:0000259" key="12">
    <source>
        <dbReference type="PROSITE" id="PS50004"/>
    </source>
</evidence>
<dbReference type="PANTHER" id="PTHR45933:SF5">
    <property type="entry name" value="PROTEIN C2-DOMAIN ABA-RELATED 4"/>
    <property type="match status" value="1"/>
</dbReference>
<dbReference type="InterPro" id="IPR035892">
    <property type="entry name" value="C2_domain_sf"/>
</dbReference>
<comment type="similarity">
    <text evidence="11">Belongs to the plant CAR protein family.</text>
</comment>
<name>A0AAW1HY95_SAPOF</name>
<evidence type="ECO:0000256" key="3">
    <source>
        <dbReference type="ARBA" id="ARBA00022468"/>
    </source>
</evidence>
<dbReference type="Pfam" id="PF00168">
    <property type="entry name" value="C2"/>
    <property type="match status" value="1"/>
</dbReference>
<keyword evidence="8" id="KW-0446">Lipid-binding</keyword>
<dbReference type="SMART" id="SM00239">
    <property type="entry name" value="C2"/>
    <property type="match status" value="1"/>
</dbReference>
<dbReference type="EMBL" id="JBDFQZ010000010">
    <property type="protein sequence ID" value="KAK9682266.1"/>
    <property type="molecule type" value="Genomic_DNA"/>
</dbReference>
<reference evidence="13" key="1">
    <citation type="submission" date="2024-03" db="EMBL/GenBank/DDBJ databases">
        <title>WGS assembly of Saponaria officinalis var. Norfolk2.</title>
        <authorList>
            <person name="Jenkins J."/>
            <person name="Shu S."/>
            <person name="Grimwood J."/>
            <person name="Barry K."/>
            <person name="Goodstein D."/>
            <person name="Schmutz J."/>
            <person name="Leebens-Mack J."/>
            <person name="Osbourn A."/>
        </authorList>
    </citation>
    <scope>NUCLEOTIDE SEQUENCE [LARGE SCALE GENOMIC DNA]</scope>
    <source>
        <strain evidence="13">JIC</strain>
    </source>
</reference>
<dbReference type="PRINTS" id="PR00360">
    <property type="entry name" value="C2DOMAIN"/>
</dbReference>